<dbReference type="Pfam" id="PF01227">
    <property type="entry name" value="GTP_cyclohydroI"/>
    <property type="match status" value="1"/>
</dbReference>
<comment type="catalytic activity">
    <reaction evidence="1">
        <text>GTP + H2O = 7,8-dihydroneopterin 3'-triphosphate + formate + H(+)</text>
        <dbReference type="Rhea" id="RHEA:17473"/>
        <dbReference type="ChEBI" id="CHEBI:15377"/>
        <dbReference type="ChEBI" id="CHEBI:15378"/>
        <dbReference type="ChEBI" id="CHEBI:15740"/>
        <dbReference type="ChEBI" id="CHEBI:37565"/>
        <dbReference type="ChEBI" id="CHEBI:58462"/>
        <dbReference type="EC" id="3.5.4.16"/>
    </reaction>
</comment>
<evidence type="ECO:0000256" key="1">
    <source>
        <dbReference type="ARBA" id="ARBA00001052"/>
    </source>
</evidence>
<dbReference type="InterPro" id="IPR020602">
    <property type="entry name" value="GTP_CycHdrlase_I_dom"/>
</dbReference>
<evidence type="ECO:0000256" key="3">
    <source>
        <dbReference type="ARBA" id="ARBA00008085"/>
    </source>
</evidence>
<protein>
    <recommendedName>
        <fullName evidence="5">GTP cyclohydrolase 1</fullName>
        <ecNumber evidence="4">3.5.4.16</ecNumber>
    </recommendedName>
    <alternativeName>
        <fullName evidence="8">GTP cyclohydrolase I</fullName>
    </alternativeName>
</protein>
<dbReference type="InterPro" id="IPR043133">
    <property type="entry name" value="GTP-CH-I_C/QueF"/>
</dbReference>
<evidence type="ECO:0000259" key="9">
    <source>
        <dbReference type="Pfam" id="PF01227"/>
    </source>
</evidence>
<evidence type="ECO:0000313" key="10">
    <source>
        <dbReference type="EMBL" id="KAF7369468.1"/>
    </source>
</evidence>
<dbReference type="GO" id="GO:0046656">
    <property type="term" value="P:folic acid biosynthetic process"/>
    <property type="evidence" value="ECO:0007669"/>
    <property type="project" value="UniProtKB-KW"/>
</dbReference>
<dbReference type="GO" id="GO:0005737">
    <property type="term" value="C:cytoplasm"/>
    <property type="evidence" value="ECO:0007669"/>
    <property type="project" value="TreeGrafter"/>
</dbReference>
<evidence type="ECO:0000256" key="4">
    <source>
        <dbReference type="ARBA" id="ARBA00012715"/>
    </source>
</evidence>
<dbReference type="EMBL" id="JACAZI010000002">
    <property type="protein sequence ID" value="KAF7369468.1"/>
    <property type="molecule type" value="Genomic_DNA"/>
</dbReference>
<reference evidence="10" key="1">
    <citation type="submission" date="2020-05" db="EMBL/GenBank/DDBJ databases">
        <title>Mycena genomes resolve the evolution of fungal bioluminescence.</title>
        <authorList>
            <person name="Tsai I.J."/>
        </authorList>
    </citation>
    <scope>NUCLEOTIDE SEQUENCE</scope>
    <source>
        <strain evidence="10">CCC161011</strain>
    </source>
</reference>
<dbReference type="EC" id="3.5.4.16" evidence="4"/>
<feature type="domain" description="GTP cyclohydrolase I" evidence="9">
    <location>
        <begin position="61"/>
        <end position="165"/>
    </location>
</feature>
<comment type="pathway">
    <text evidence="2">Cofactor biosynthesis; 7,8-dihydroneopterin triphosphate biosynthesis; 7,8-dihydroneopterin triphosphate from GTP: step 1/1.</text>
</comment>
<dbReference type="PROSITE" id="PS00859">
    <property type="entry name" value="GTP_CYCLOHYDROL_1_1"/>
    <property type="match status" value="1"/>
</dbReference>
<dbReference type="OrthoDB" id="4966at2759"/>
<sequence length="165" mass="18602">MISPAAPCVNQIRTALPTKLGLFLRLLLDFGHERGGVFQLSLVTTYHHRKIHLTDEWLTDVINNVVFTEDHDEMVLVRDIDISSLCEHHLVHFTGKIAIAYIPGHNQLVLVLSKLARTTETFSRRPQVQERLTKQIAIAVQGVIQPRGVAVIIEATYLYMATRGV</sequence>
<organism evidence="10 11">
    <name type="scientific">Mycena venus</name>
    <dbReference type="NCBI Taxonomy" id="2733690"/>
    <lineage>
        <taxon>Eukaryota</taxon>
        <taxon>Fungi</taxon>
        <taxon>Dikarya</taxon>
        <taxon>Basidiomycota</taxon>
        <taxon>Agaricomycotina</taxon>
        <taxon>Agaricomycetes</taxon>
        <taxon>Agaricomycetidae</taxon>
        <taxon>Agaricales</taxon>
        <taxon>Marasmiineae</taxon>
        <taxon>Mycenaceae</taxon>
        <taxon>Mycena</taxon>
    </lineage>
</organism>
<keyword evidence="6" id="KW-0378">Hydrolase</keyword>
<dbReference type="Gene3D" id="3.30.1130.10">
    <property type="match status" value="1"/>
</dbReference>
<dbReference type="PANTHER" id="PTHR11109:SF7">
    <property type="entry name" value="GTP CYCLOHYDROLASE 1"/>
    <property type="match status" value="1"/>
</dbReference>
<dbReference type="InterPro" id="IPR001474">
    <property type="entry name" value="GTP_CycHdrlase_I"/>
</dbReference>
<gene>
    <name evidence="10" type="ORF">MVEN_00276500</name>
</gene>
<evidence type="ECO:0000256" key="5">
    <source>
        <dbReference type="ARBA" id="ARBA00017272"/>
    </source>
</evidence>
<evidence type="ECO:0000256" key="7">
    <source>
        <dbReference type="ARBA" id="ARBA00022909"/>
    </source>
</evidence>
<dbReference type="SUPFAM" id="SSF55620">
    <property type="entry name" value="Tetrahydrobiopterin biosynthesis enzymes-like"/>
    <property type="match status" value="1"/>
</dbReference>
<keyword evidence="7" id="KW-0289">Folate biosynthesis</keyword>
<dbReference type="PANTHER" id="PTHR11109">
    <property type="entry name" value="GTP CYCLOHYDROLASE I"/>
    <property type="match status" value="1"/>
</dbReference>
<dbReference type="GO" id="GO:0003934">
    <property type="term" value="F:GTP cyclohydrolase I activity"/>
    <property type="evidence" value="ECO:0007669"/>
    <property type="project" value="UniProtKB-EC"/>
</dbReference>
<dbReference type="UniPathway" id="UPA00848">
    <property type="reaction ID" value="UER00151"/>
</dbReference>
<evidence type="ECO:0000256" key="2">
    <source>
        <dbReference type="ARBA" id="ARBA00005080"/>
    </source>
</evidence>
<comment type="caution">
    <text evidence="10">The sequence shown here is derived from an EMBL/GenBank/DDBJ whole genome shotgun (WGS) entry which is preliminary data.</text>
</comment>
<evidence type="ECO:0000256" key="6">
    <source>
        <dbReference type="ARBA" id="ARBA00022801"/>
    </source>
</evidence>
<evidence type="ECO:0000313" key="11">
    <source>
        <dbReference type="Proteomes" id="UP000620124"/>
    </source>
</evidence>
<keyword evidence="11" id="KW-1185">Reference proteome</keyword>
<accession>A0A8H6YYM3</accession>
<dbReference type="GO" id="GO:0008270">
    <property type="term" value="F:zinc ion binding"/>
    <property type="evidence" value="ECO:0007669"/>
    <property type="project" value="TreeGrafter"/>
</dbReference>
<dbReference type="PROSITE" id="PS00860">
    <property type="entry name" value="GTP_CYCLOHYDROL_1_2"/>
    <property type="match status" value="1"/>
</dbReference>
<dbReference type="GO" id="GO:0005525">
    <property type="term" value="F:GTP binding"/>
    <property type="evidence" value="ECO:0007669"/>
    <property type="project" value="TreeGrafter"/>
</dbReference>
<dbReference type="GO" id="GO:0006729">
    <property type="term" value="P:tetrahydrobiopterin biosynthetic process"/>
    <property type="evidence" value="ECO:0007669"/>
    <property type="project" value="TreeGrafter"/>
</dbReference>
<dbReference type="GO" id="GO:0046654">
    <property type="term" value="P:tetrahydrofolate biosynthetic process"/>
    <property type="evidence" value="ECO:0007669"/>
    <property type="project" value="InterPro"/>
</dbReference>
<dbReference type="InterPro" id="IPR018234">
    <property type="entry name" value="GTP_CycHdrlase_I_CS"/>
</dbReference>
<dbReference type="AlphaFoldDB" id="A0A8H6YYM3"/>
<proteinExistence type="inferred from homology"/>
<dbReference type="FunFam" id="3.30.1130.10:FF:000001">
    <property type="entry name" value="GTP cyclohydrolase 1"/>
    <property type="match status" value="1"/>
</dbReference>
<dbReference type="Proteomes" id="UP000620124">
    <property type="component" value="Unassembled WGS sequence"/>
</dbReference>
<name>A0A8H6YYM3_9AGAR</name>
<comment type="similarity">
    <text evidence="3">Belongs to the GTP cyclohydrolase I family.</text>
</comment>
<evidence type="ECO:0000256" key="8">
    <source>
        <dbReference type="ARBA" id="ARBA00030854"/>
    </source>
</evidence>